<organism evidence="1 2">
    <name type="scientific">Paraglaciecola aquimarina</name>
    <dbReference type="NCBI Taxonomy" id="1235557"/>
    <lineage>
        <taxon>Bacteria</taxon>
        <taxon>Pseudomonadati</taxon>
        <taxon>Pseudomonadota</taxon>
        <taxon>Gammaproteobacteria</taxon>
        <taxon>Alteromonadales</taxon>
        <taxon>Alteromonadaceae</taxon>
        <taxon>Paraglaciecola</taxon>
    </lineage>
</organism>
<accession>A0ABU3SXK0</accession>
<gene>
    <name evidence="1" type="ORF">RS130_13075</name>
</gene>
<keyword evidence="2" id="KW-1185">Reference proteome</keyword>
<name>A0ABU3SXK0_9ALTE</name>
<reference evidence="1 2" key="1">
    <citation type="submission" date="2023-10" db="EMBL/GenBank/DDBJ databases">
        <title>Glaciecola aquimarina strain GGW-M5 nov., isolated from a coastal seawater.</title>
        <authorList>
            <person name="Bayburt H."/>
            <person name="Kim J.M."/>
            <person name="Choi B.J."/>
            <person name="Jeon C.O."/>
        </authorList>
    </citation>
    <scope>NUCLEOTIDE SEQUENCE [LARGE SCALE GENOMIC DNA]</scope>
    <source>
        <strain evidence="1 2">KCTC 32108</strain>
    </source>
</reference>
<proteinExistence type="predicted"/>
<dbReference type="Proteomes" id="UP001247805">
    <property type="component" value="Unassembled WGS sequence"/>
</dbReference>
<dbReference type="RefSeq" id="WP_316026303.1">
    <property type="nucleotide sequence ID" value="NZ_JAWDIO010000002.1"/>
</dbReference>
<dbReference type="EMBL" id="JAWDIO010000002">
    <property type="protein sequence ID" value="MDU0354723.1"/>
    <property type="molecule type" value="Genomic_DNA"/>
</dbReference>
<comment type="caution">
    <text evidence="1">The sequence shown here is derived from an EMBL/GenBank/DDBJ whole genome shotgun (WGS) entry which is preliminary data.</text>
</comment>
<protein>
    <submittedName>
        <fullName evidence="1">Fis family transcriptional regulator</fullName>
    </submittedName>
</protein>
<sequence length="116" mass="12923">MNKTIKKLDNNVIKGLTVVCGSAKAEIVGFEWLTHTANYSNFPASLLVTCVFDTNQSLLEAKANQQDVLIRKMVQQQLLKVGVLIKNAKYQVCFDTEEACLAEHSGDWRSRLSSFG</sequence>
<evidence type="ECO:0000313" key="1">
    <source>
        <dbReference type="EMBL" id="MDU0354723.1"/>
    </source>
</evidence>
<evidence type="ECO:0000313" key="2">
    <source>
        <dbReference type="Proteomes" id="UP001247805"/>
    </source>
</evidence>